<dbReference type="SMART" id="SM00926">
    <property type="entry name" value="Molybdop_Fe4S4"/>
    <property type="match status" value="1"/>
</dbReference>
<keyword evidence="4" id="KW-0408">Iron</keyword>
<gene>
    <name evidence="8" type="ORF">LRS13_04910</name>
</gene>
<proteinExistence type="predicted"/>
<keyword evidence="9" id="KW-1185">Reference proteome</keyword>
<evidence type="ECO:0000259" key="7">
    <source>
        <dbReference type="PROSITE" id="PS51669"/>
    </source>
</evidence>
<dbReference type="PANTHER" id="PTHR43105:SF9">
    <property type="entry name" value="NADPH-FE(3+) OXIDOREDUCTASE SUBUNIT ALPHA"/>
    <property type="match status" value="1"/>
</dbReference>
<dbReference type="PROSITE" id="PS51669">
    <property type="entry name" value="4FE4S_MOW_BIS_MGD"/>
    <property type="match status" value="1"/>
</dbReference>
<dbReference type="RefSeq" id="WP_353865353.1">
    <property type="nucleotide sequence ID" value="NZ_CP088295.1"/>
</dbReference>
<evidence type="ECO:0000256" key="1">
    <source>
        <dbReference type="ARBA" id="ARBA00022485"/>
    </source>
</evidence>
<dbReference type="SUPFAM" id="SSF53706">
    <property type="entry name" value="Formate dehydrogenase/DMSO reductase, domains 1-3"/>
    <property type="match status" value="1"/>
</dbReference>
<evidence type="ECO:0000256" key="5">
    <source>
        <dbReference type="ARBA" id="ARBA00023014"/>
    </source>
</evidence>
<evidence type="ECO:0000256" key="6">
    <source>
        <dbReference type="SAM" id="MobiDB-lite"/>
    </source>
</evidence>
<dbReference type="Gene3D" id="2.20.25.90">
    <property type="entry name" value="ADC-like domains"/>
    <property type="match status" value="1"/>
</dbReference>
<dbReference type="Pfam" id="PF04879">
    <property type="entry name" value="Molybdop_Fe4S4"/>
    <property type="match status" value="1"/>
</dbReference>
<organism evidence="8 9">
    <name type="scientific">Svornostia abyssi</name>
    <dbReference type="NCBI Taxonomy" id="2898438"/>
    <lineage>
        <taxon>Bacteria</taxon>
        <taxon>Bacillati</taxon>
        <taxon>Actinomycetota</taxon>
        <taxon>Thermoleophilia</taxon>
        <taxon>Solirubrobacterales</taxon>
        <taxon>Baekduiaceae</taxon>
        <taxon>Svornostia</taxon>
    </lineage>
</organism>
<dbReference type="Gene3D" id="3.40.50.740">
    <property type="match status" value="1"/>
</dbReference>
<dbReference type="InterPro" id="IPR006657">
    <property type="entry name" value="MoPterin_dinucl-bd_dom"/>
</dbReference>
<feature type="region of interest" description="Disordered" evidence="6">
    <location>
        <begin position="675"/>
        <end position="700"/>
    </location>
</feature>
<reference evidence="9" key="1">
    <citation type="submission" date="2021-11" db="EMBL/GenBank/DDBJ databases">
        <title>Cultivation dependent microbiological survey of springs from the worlds oldest radium mine currently devoted to the extraction of radon-saturated water.</title>
        <authorList>
            <person name="Kapinusova G."/>
            <person name="Smrhova T."/>
            <person name="Strejcek M."/>
            <person name="Suman J."/>
            <person name="Jani K."/>
            <person name="Pajer P."/>
            <person name="Uhlik O."/>
        </authorList>
    </citation>
    <scope>NUCLEOTIDE SEQUENCE [LARGE SCALE GENOMIC DNA]</scope>
    <source>
        <strain evidence="9">J379</strain>
    </source>
</reference>
<dbReference type="SUPFAM" id="SSF50692">
    <property type="entry name" value="ADC-like"/>
    <property type="match status" value="1"/>
</dbReference>
<evidence type="ECO:0000256" key="2">
    <source>
        <dbReference type="ARBA" id="ARBA00022723"/>
    </source>
</evidence>
<dbReference type="InterPro" id="IPR006963">
    <property type="entry name" value="Mopterin_OxRdtase_4Fe-4S_dom"/>
</dbReference>
<dbReference type="EMBL" id="CP088295">
    <property type="protein sequence ID" value="UUY04873.1"/>
    <property type="molecule type" value="Genomic_DNA"/>
</dbReference>
<keyword evidence="3" id="KW-0560">Oxidoreductase</keyword>
<keyword evidence="1" id="KW-0004">4Fe-4S</keyword>
<dbReference type="InterPro" id="IPR006656">
    <property type="entry name" value="Mopterin_OxRdtase"/>
</dbReference>
<protein>
    <submittedName>
        <fullName evidence="8">Molybdopterin-dependent oxidoreductase</fullName>
    </submittedName>
</protein>
<dbReference type="Pfam" id="PF00384">
    <property type="entry name" value="Molybdopterin"/>
    <property type="match status" value="1"/>
</dbReference>
<evidence type="ECO:0000313" key="9">
    <source>
        <dbReference type="Proteomes" id="UP001058860"/>
    </source>
</evidence>
<name>A0ABY5PJL1_9ACTN</name>
<dbReference type="PANTHER" id="PTHR43105">
    <property type="entry name" value="RESPIRATORY NITRATE REDUCTASE"/>
    <property type="match status" value="1"/>
</dbReference>
<evidence type="ECO:0000313" key="8">
    <source>
        <dbReference type="EMBL" id="UUY04873.1"/>
    </source>
</evidence>
<dbReference type="Pfam" id="PF01568">
    <property type="entry name" value="Molydop_binding"/>
    <property type="match status" value="1"/>
</dbReference>
<sequence>MAEELPTYCRICEPLCGMVATVDDGKLVQLRPDREHPVSKGFACPKGIAFTEVVNDPDRVTHPLRRRPDGTFERVSWDDAMRDIKARLLRIQGEHGSDAIGWYWGNPGAFSASHTLWVAAFMLGLRSPHLYTAGSQDVNNRFAASEFLYGNTAVAPVPDLHRADLVVIVGANPLVSHGSVLTAPRIKEELHGVVERGGRVVVVDPRRTETARAFEWQPIRPDGDAFMLLSLLHVLFEEGLADEDAIARQARGAGHLRDLARPFSPEATAATTGIAPEAVRELARALATTERAAMYGRIGTSLGRSGTLTTMLLDAVNLVAGNLDREGGSMFGSLGVPLERTAMQITKALIPVGHDRGPRSRIGDFPSILASRPAAIMAKEMTTPGKGRLRALFVSAGNPVLSCPNGEELEAALDTLDLHVGIDFYVNETNAHADYVLPATTMYEREDFPIPFQALSLTPFRQGTKAVIPPVGEAREEWEVIDELASALWRRTPAFFAAELLRRTGTLTPRRAMDAVVRLSEGGDLFGLRRGGLTFKKLLRDFPHGKVIAPHLRAGALGNVVLHRDRKVHLDAPQFASEIDRLGERIDDPAFPLRLIGMRELRSENSWMHNAPLLLRGGRKHLARLHPDDAADIGAAEGDRIRVASAHGEIEIAVTLTDDLMRGVIAIPHGWGHKGRGGWQRANTADDGTGGANVNQLMSSDPADLEPVVGMANLTGVPVRAEVVAAAQAPEREAATLGA</sequence>
<accession>A0ABY5PJL1</accession>
<dbReference type="InterPro" id="IPR009010">
    <property type="entry name" value="Asp_de-COase-like_dom_sf"/>
</dbReference>
<keyword evidence="2" id="KW-0479">Metal-binding</keyword>
<evidence type="ECO:0000256" key="4">
    <source>
        <dbReference type="ARBA" id="ARBA00023004"/>
    </source>
</evidence>
<evidence type="ECO:0000256" key="3">
    <source>
        <dbReference type="ARBA" id="ARBA00023002"/>
    </source>
</evidence>
<dbReference type="InterPro" id="IPR050123">
    <property type="entry name" value="Prok_molybdopt-oxidoreductase"/>
</dbReference>
<keyword evidence="5" id="KW-0411">Iron-sulfur</keyword>
<dbReference type="Gene3D" id="3.40.228.10">
    <property type="entry name" value="Dimethylsulfoxide Reductase, domain 2"/>
    <property type="match status" value="1"/>
</dbReference>
<feature type="domain" description="4Fe-4S Mo/W bis-MGD-type" evidence="7">
    <location>
        <begin position="2"/>
        <end position="58"/>
    </location>
</feature>
<dbReference type="Proteomes" id="UP001058860">
    <property type="component" value="Chromosome"/>
</dbReference>
<dbReference type="Gene3D" id="2.40.40.20">
    <property type="match status" value="1"/>
</dbReference>